<sequence>MPTLGASPPAVGVPGVRFSTGTPGQKGTLKSLVGGPAGLRQASPYLSWHRTTPWKWPAGPAPRLGGHGAPCAAPAPSTSSTLPLAGNRICGQPRLPLNRLVKGQDTVPGEFPWQASIQWRGLLLPLAVDLPSPQTLQKLKVPIIDSKTCRILYLTNMQNRLPHRNIQDDMICAGYAEGMRDACNGDSGGPMACIVGDVWVLAGIVSWGEGCAIKNRPGVYSRLTSYQSWIQEPGCFSALAAHLRATSSGSRAFCCLLCPTCILDMLRPGFFFLSQ</sequence>
<keyword evidence="6" id="KW-1185">Reference proteome</keyword>
<dbReference type="CDD" id="cd00190">
    <property type="entry name" value="Tryp_SPc"/>
    <property type="match status" value="1"/>
</dbReference>
<dbReference type="FunFam" id="2.40.10.10:FF:000002">
    <property type="entry name" value="Transmembrane protease serine"/>
    <property type="match status" value="1"/>
</dbReference>
<evidence type="ECO:0000313" key="6">
    <source>
        <dbReference type="Proteomes" id="UP000291020"/>
    </source>
</evidence>
<dbReference type="InterPro" id="IPR001254">
    <property type="entry name" value="Trypsin_dom"/>
</dbReference>
<comment type="similarity">
    <text evidence="2">Belongs to the peptidase S1 family. CLIP subfamily.</text>
</comment>
<dbReference type="PANTHER" id="PTHR24253:SF170">
    <property type="entry name" value="PEPTIDASE S1 DOMAIN-CONTAINING PROTEIN"/>
    <property type="match status" value="1"/>
</dbReference>
<proteinExistence type="inferred from homology"/>
<dbReference type="Pfam" id="PF00089">
    <property type="entry name" value="Trypsin"/>
    <property type="match status" value="1"/>
</dbReference>
<organism evidence="5 6">
    <name type="scientific">Gopherus agassizii</name>
    <name type="common">Agassiz's desert tortoise</name>
    <dbReference type="NCBI Taxonomy" id="38772"/>
    <lineage>
        <taxon>Eukaryota</taxon>
        <taxon>Metazoa</taxon>
        <taxon>Chordata</taxon>
        <taxon>Craniata</taxon>
        <taxon>Vertebrata</taxon>
        <taxon>Euteleostomi</taxon>
        <taxon>Archelosauria</taxon>
        <taxon>Testudinata</taxon>
        <taxon>Testudines</taxon>
        <taxon>Cryptodira</taxon>
        <taxon>Durocryptodira</taxon>
        <taxon>Testudinoidea</taxon>
        <taxon>Testudinidae</taxon>
        <taxon>Gopherus</taxon>
    </lineage>
</organism>
<dbReference type="PANTHER" id="PTHR24253">
    <property type="entry name" value="TRANSMEMBRANE PROTEASE SERINE"/>
    <property type="match status" value="1"/>
</dbReference>
<reference evidence="6" key="1">
    <citation type="journal article" date="2017" name="PLoS ONE">
        <title>The Agassiz's desert tortoise genome provides a resource for the conservation of a threatened species.</title>
        <authorList>
            <person name="Tollis M."/>
            <person name="DeNardo D.F."/>
            <person name="Cornelius J.A."/>
            <person name="Dolby G.A."/>
            <person name="Edwards T."/>
            <person name="Henen B.T."/>
            <person name="Karl A.E."/>
            <person name="Murphy R.W."/>
            <person name="Kusumi K."/>
        </authorList>
    </citation>
    <scope>NUCLEOTIDE SEQUENCE [LARGE SCALE GENOMIC DNA]</scope>
</reference>
<name>A0A452HX88_9SAUR</name>
<dbReference type="SMART" id="SM00020">
    <property type="entry name" value="Tryp_SPc"/>
    <property type="match status" value="1"/>
</dbReference>
<keyword evidence="1" id="KW-1015">Disulfide bond</keyword>
<evidence type="ECO:0000256" key="2">
    <source>
        <dbReference type="ARBA" id="ARBA00024195"/>
    </source>
</evidence>
<dbReference type="InterPro" id="IPR033116">
    <property type="entry name" value="TRYPSIN_SER"/>
</dbReference>
<dbReference type="GO" id="GO:0004252">
    <property type="term" value="F:serine-type endopeptidase activity"/>
    <property type="evidence" value="ECO:0007669"/>
    <property type="project" value="InterPro"/>
</dbReference>
<dbReference type="Gene3D" id="2.40.10.10">
    <property type="entry name" value="Trypsin-like serine proteases"/>
    <property type="match status" value="1"/>
</dbReference>
<protein>
    <recommendedName>
        <fullName evidence="4">Peptidase S1 domain-containing protein</fullName>
    </recommendedName>
</protein>
<evidence type="ECO:0000259" key="4">
    <source>
        <dbReference type="PROSITE" id="PS50240"/>
    </source>
</evidence>
<dbReference type="InterPro" id="IPR043504">
    <property type="entry name" value="Peptidase_S1_PA_chymotrypsin"/>
</dbReference>
<feature type="region of interest" description="Disordered" evidence="3">
    <location>
        <begin position="1"/>
        <end position="35"/>
    </location>
</feature>
<dbReference type="InterPro" id="IPR009003">
    <property type="entry name" value="Peptidase_S1_PA"/>
</dbReference>
<reference evidence="5" key="3">
    <citation type="submission" date="2025-09" db="UniProtKB">
        <authorList>
            <consortium name="Ensembl"/>
        </authorList>
    </citation>
    <scope>IDENTIFICATION</scope>
</reference>
<dbReference type="Ensembl" id="ENSGAGT00000022562.1">
    <property type="protein sequence ID" value="ENSGAGP00000019799.1"/>
    <property type="gene ID" value="ENSGAGG00000014420.1"/>
</dbReference>
<feature type="domain" description="Peptidase S1" evidence="4">
    <location>
        <begin position="113"/>
        <end position="235"/>
    </location>
</feature>
<reference evidence="5" key="2">
    <citation type="submission" date="2025-08" db="UniProtKB">
        <authorList>
            <consortium name="Ensembl"/>
        </authorList>
    </citation>
    <scope>IDENTIFICATION</scope>
</reference>
<dbReference type="SUPFAM" id="SSF50494">
    <property type="entry name" value="Trypsin-like serine proteases"/>
    <property type="match status" value="1"/>
</dbReference>
<accession>A0A452HX88</accession>
<evidence type="ECO:0000313" key="5">
    <source>
        <dbReference type="Ensembl" id="ENSGAGP00000019799.1"/>
    </source>
</evidence>
<dbReference type="PROSITE" id="PS50240">
    <property type="entry name" value="TRYPSIN_DOM"/>
    <property type="match status" value="1"/>
</dbReference>
<dbReference type="GO" id="GO:0006508">
    <property type="term" value="P:proteolysis"/>
    <property type="evidence" value="ECO:0007669"/>
    <property type="project" value="InterPro"/>
</dbReference>
<evidence type="ECO:0000256" key="1">
    <source>
        <dbReference type="ARBA" id="ARBA00023157"/>
    </source>
</evidence>
<dbReference type="PROSITE" id="PS00135">
    <property type="entry name" value="TRYPSIN_SER"/>
    <property type="match status" value="1"/>
</dbReference>
<dbReference type="Proteomes" id="UP000291020">
    <property type="component" value="Unassembled WGS sequence"/>
</dbReference>
<dbReference type="AlphaFoldDB" id="A0A452HX88"/>
<evidence type="ECO:0000256" key="3">
    <source>
        <dbReference type="SAM" id="MobiDB-lite"/>
    </source>
</evidence>